<gene>
    <name evidence="1" type="ORF">SPRG_10346</name>
</gene>
<dbReference type="EMBL" id="KK583241">
    <property type="protein sequence ID" value="KDO24531.1"/>
    <property type="molecule type" value="Genomic_DNA"/>
</dbReference>
<dbReference type="GeneID" id="24132462"/>
<proteinExistence type="predicted"/>
<evidence type="ECO:0000313" key="1">
    <source>
        <dbReference type="EMBL" id="KDO24531.1"/>
    </source>
</evidence>
<dbReference type="Proteomes" id="UP000030745">
    <property type="component" value="Unassembled WGS sequence"/>
</dbReference>
<organism evidence="1 2">
    <name type="scientific">Saprolegnia parasitica (strain CBS 223.65)</name>
    <dbReference type="NCBI Taxonomy" id="695850"/>
    <lineage>
        <taxon>Eukaryota</taxon>
        <taxon>Sar</taxon>
        <taxon>Stramenopiles</taxon>
        <taxon>Oomycota</taxon>
        <taxon>Saprolegniomycetes</taxon>
        <taxon>Saprolegniales</taxon>
        <taxon>Saprolegniaceae</taxon>
        <taxon>Saprolegnia</taxon>
    </lineage>
</organism>
<evidence type="ECO:0000313" key="2">
    <source>
        <dbReference type="Proteomes" id="UP000030745"/>
    </source>
</evidence>
<dbReference type="KEGG" id="spar:SPRG_10346"/>
<name>A0A067CD96_SAPPC</name>
<dbReference type="AlphaFoldDB" id="A0A067CD96"/>
<accession>A0A067CD96</accession>
<protein>
    <submittedName>
        <fullName evidence="1">Uncharacterized protein</fullName>
    </submittedName>
</protein>
<sequence>MGLLAKLVLPESSGPKAAKPTPIVQLPLSACLKWLNPRRAALGLPIYADNPSHSKAKVLPIPPVERVRSEIIDAVQNRTFEQTVVDDPVVAGAGGRLYSATIAITLRKLGQHNAIPYSDIWTASYHGRQSEVEHYIGTCGIDPNLAQFGYPYQTPLHCAVSGGATATYAT</sequence>
<dbReference type="RefSeq" id="XP_012204793.1">
    <property type="nucleotide sequence ID" value="XM_012349403.1"/>
</dbReference>
<dbReference type="OrthoDB" id="194358at2759"/>
<keyword evidence="2" id="KW-1185">Reference proteome</keyword>
<reference evidence="1 2" key="1">
    <citation type="journal article" date="2013" name="PLoS Genet.">
        <title>Distinctive expansion of potential virulence genes in the genome of the oomycete fish pathogen Saprolegnia parasitica.</title>
        <authorList>
            <person name="Jiang R.H."/>
            <person name="de Bruijn I."/>
            <person name="Haas B.J."/>
            <person name="Belmonte R."/>
            <person name="Lobach L."/>
            <person name="Christie J."/>
            <person name="van den Ackerveken G."/>
            <person name="Bottin A."/>
            <person name="Bulone V."/>
            <person name="Diaz-Moreno S.M."/>
            <person name="Dumas B."/>
            <person name="Fan L."/>
            <person name="Gaulin E."/>
            <person name="Govers F."/>
            <person name="Grenville-Briggs L.J."/>
            <person name="Horner N.R."/>
            <person name="Levin J.Z."/>
            <person name="Mammella M."/>
            <person name="Meijer H.J."/>
            <person name="Morris P."/>
            <person name="Nusbaum C."/>
            <person name="Oome S."/>
            <person name="Phillips A.J."/>
            <person name="van Rooyen D."/>
            <person name="Rzeszutek E."/>
            <person name="Saraiva M."/>
            <person name="Secombes C.J."/>
            <person name="Seidl M.F."/>
            <person name="Snel B."/>
            <person name="Stassen J.H."/>
            <person name="Sykes S."/>
            <person name="Tripathy S."/>
            <person name="van den Berg H."/>
            <person name="Vega-Arreguin J.C."/>
            <person name="Wawra S."/>
            <person name="Young S.K."/>
            <person name="Zeng Q."/>
            <person name="Dieguez-Uribeondo J."/>
            <person name="Russ C."/>
            <person name="Tyler B.M."/>
            <person name="van West P."/>
        </authorList>
    </citation>
    <scope>NUCLEOTIDE SEQUENCE [LARGE SCALE GENOMIC DNA]</scope>
    <source>
        <strain evidence="1 2">CBS 223.65</strain>
    </source>
</reference>
<dbReference type="OMA" id="CLKWLNP"/>
<dbReference type="VEuPathDB" id="FungiDB:SPRG_10346"/>